<dbReference type="PANTHER" id="PTHR48043">
    <property type="entry name" value="EG:EG0003.4 PROTEIN-RELATED"/>
    <property type="match status" value="1"/>
</dbReference>
<dbReference type="CDD" id="cd03784">
    <property type="entry name" value="GT1_Gtf-like"/>
    <property type="match status" value="1"/>
</dbReference>
<evidence type="ECO:0000256" key="3">
    <source>
        <dbReference type="ARBA" id="ARBA00022679"/>
    </source>
</evidence>
<dbReference type="GO" id="GO:0016020">
    <property type="term" value="C:membrane"/>
    <property type="evidence" value="ECO:0007669"/>
    <property type="project" value="UniProtKB-SubCell"/>
</dbReference>
<protein>
    <recommendedName>
        <fullName evidence="5">UDP-glucuronosyltransferase</fullName>
        <ecNumber evidence="5">2.4.1.17</ecNumber>
    </recommendedName>
</protein>
<gene>
    <name evidence="6" type="primary">Ugt2B14-L5</name>
    <name evidence="6" type="ORF">Hamer_G022117</name>
</gene>
<evidence type="ECO:0000256" key="4">
    <source>
        <dbReference type="RuleBase" id="RU003718"/>
    </source>
</evidence>
<reference evidence="6" key="1">
    <citation type="journal article" date="2021" name="Sci. Adv.">
        <title>The American lobster genome reveals insights on longevity, neural, and immune adaptations.</title>
        <authorList>
            <person name="Polinski J.M."/>
            <person name="Zimin A.V."/>
            <person name="Clark K.F."/>
            <person name="Kohn A.B."/>
            <person name="Sadowski N."/>
            <person name="Timp W."/>
            <person name="Ptitsyn A."/>
            <person name="Khanna P."/>
            <person name="Romanova D.Y."/>
            <person name="Williams P."/>
            <person name="Greenwood S.J."/>
            <person name="Moroz L.L."/>
            <person name="Walt D.R."/>
            <person name="Bodnar A.G."/>
        </authorList>
    </citation>
    <scope>NUCLEOTIDE SEQUENCE</scope>
    <source>
        <strain evidence="6">GMGI-L3</strain>
    </source>
</reference>
<dbReference type="SUPFAM" id="SSF53756">
    <property type="entry name" value="UDP-Glycosyltransferase/glycogen phosphorylase"/>
    <property type="match status" value="1"/>
</dbReference>
<dbReference type="Pfam" id="PF00201">
    <property type="entry name" value="UDPGT"/>
    <property type="match status" value="1"/>
</dbReference>
<proteinExistence type="inferred from homology"/>
<dbReference type="InterPro" id="IPR050271">
    <property type="entry name" value="UDP-glycosyltransferase"/>
</dbReference>
<sequence length="392" mass="44415">MKRSYNILIVLTVSGTSHRNVFIPVAEGLADRGHKVYVLSSLANFTTDRNITQLNTGINVMEDVKINTFDILEDNFDEFNYLMTLLPKLIDDVYASPIFMELYNKRKMFDLIIIDHMFNELNYPFTHEIPFITIATHGMDPLQSAAVFGNVLNPAYTPSVFFSLSPPKGLYQRFTNTLIHLLVSFTYNYWTVIPVIQKKMARNQSLTLINSHFSLVMPYPLLPSQVEVGALHCRPGQPLPQDISSWIEGAGEAGIVYFSLGSITKGALMPEKYLKLFLQAFKRLDQRVLWKFESDLPGVPDNILIRPWMPQQDILSHPGVKVFMSHGGLLGTQEALYHAKPILALPIHGDQPRNAQNIVDKGLGLSLNWKELSVDRIVHTIQEIINNPRLVL</sequence>
<comment type="subcellular location">
    <subcellularLocation>
        <location evidence="5">Membrane</location>
        <topology evidence="5">Single-pass membrane protein</topology>
    </subcellularLocation>
</comment>
<dbReference type="AlphaFoldDB" id="A0A8J5J7Y6"/>
<evidence type="ECO:0000256" key="1">
    <source>
        <dbReference type="ARBA" id="ARBA00009995"/>
    </source>
</evidence>
<organism evidence="6 7">
    <name type="scientific">Homarus americanus</name>
    <name type="common">American lobster</name>
    <dbReference type="NCBI Taxonomy" id="6706"/>
    <lineage>
        <taxon>Eukaryota</taxon>
        <taxon>Metazoa</taxon>
        <taxon>Ecdysozoa</taxon>
        <taxon>Arthropoda</taxon>
        <taxon>Crustacea</taxon>
        <taxon>Multicrustacea</taxon>
        <taxon>Malacostraca</taxon>
        <taxon>Eumalacostraca</taxon>
        <taxon>Eucarida</taxon>
        <taxon>Decapoda</taxon>
        <taxon>Pleocyemata</taxon>
        <taxon>Astacidea</taxon>
        <taxon>Nephropoidea</taxon>
        <taxon>Nephropidae</taxon>
        <taxon>Homarus</taxon>
    </lineage>
</organism>
<dbReference type="FunFam" id="3.40.50.2000:FF:000050">
    <property type="entry name" value="UDP-glucuronosyltransferase"/>
    <property type="match status" value="1"/>
</dbReference>
<evidence type="ECO:0000256" key="2">
    <source>
        <dbReference type="ARBA" id="ARBA00022676"/>
    </source>
</evidence>
<dbReference type="InterPro" id="IPR035595">
    <property type="entry name" value="UDP_glycos_trans_CS"/>
</dbReference>
<dbReference type="Gene3D" id="3.40.50.2000">
    <property type="entry name" value="Glycogen Phosphorylase B"/>
    <property type="match status" value="1"/>
</dbReference>
<dbReference type="GO" id="GO:0015020">
    <property type="term" value="F:glucuronosyltransferase activity"/>
    <property type="evidence" value="ECO:0007669"/>
    <property type="project" value="UniProtKB-EC"/>
</dbReference>
<dbReference type="PROSITE" id="PS00375">
    <property type="entry name" value="UDPGT"/>
    <property type="match status" value="1"/>
</dbReference>
<dbReference type="InterPro" id="IPR002213">
    <property type="entry name" value="UDP_glucos_trans"/>
</dbReference>
<accession>A0A8J5J7Y6</accession>
<dbReference type="Proteomes" id="UP000747542">
    <property type="component" value="Unassembled WGS sequence"/>
</dbReference>
<comment type="similarity">
    <text evidence="1 4">Belongs to the UDP-glycosyltransferase family.</text>
</comment>
<comment type="catalytic activity">
    <reaction evidence="5">
        <text>glucuronate acceptor + UDP-alpha-D-glucuronate = acceptor beta-D-glucuronoside + UDP + H(+)</text>
        <dbReference type="Rhea" id="RHEA:21032"/>
        <dbReference type="ChEBI" id="CHEBI:15378"/>
        <dbReference type="ChEBI" id="CHEBI:58052"/>
        <dbReference type="ChEBI" id="CHEBI:58223"/>
        <dbReference type="ChEBI" id="CHEBI:132367"/>
        <dbReference type="ChEBI" id="CHEBI:132368"/>
        <dbReference type="EC" id="2.4.1.17"/>
    </reaction>
</comment>
<keyword evidence="7" id="KW-1185">Reference proteome</keyword>
<dbReference type="PANTHER" id="PTHR48043:SF159">
    <property type="entry name" value="EG:EG0003.4 PROTEIN-RELATED"/>
    <property type="match status" value="1"/>
</dbReference>
<dbReference type="EMBL" id="JAHLQT010044612">
    <property type="protein sequence ID" value="KAG7154277.1"/>
    <property type="molecule type" value="Genomic_DNA"/>
</dbReference>
<comment type="caution">
    <text evidence="6">The sequence shown here is derived from an EMBL/GenBank/DDBJ whole genome shotgun (WGS) entry which is preliminary data.</text>
</comment>
<evidence type="ECO:0000256" key="5">
    <source>
        <dbReference type="RuleBase" id="RU362059"/>
    </source>
</evidence>
<dbReference type="EC" id="2.4.1.17" evidence="5"/>
<evidence type="ECO:0000313" key="6">
    <source>
        <dbReference type="EMBL" id="KAG7154277.1"/>
    </source>
</evidence>
<name>A0A8J5J7Y6_HOMAM</name>
<evidence type="ECO:0000313" key="7">
    <source>
        <dbReference type="Proteomes" id="UP000747542"/>
    </source>
</evidence>
<keyword evidence="2 4" id="KW-0328">Glycosyltransferase</keyword>
<keyword evidence="3 4" id="KW-0808">Transferase</keyword>